<evidence type="ECO:0000313" key="1">
    <source>
        <dbReference type="EMBL" id="KAH7853443.1"/>
    </source>
</evidence>
<reference evidence="1 2" key="1">
    <citation type="journal article" date="2021" name="Hortic Res">
        <title>High-quality reference genome and annotation aids understanding of berry development for evergreen blueberry (Vaccinium darrowii).</title>
        <authorList>
            <person name="Yu J."/>
            <person name="Hulse-Kemp A.M."/>
            <person name="Babiker E."/>
            <person name="Staton M."/>
        </authorList>
    </citation>
    <scope>NUCLEOTIDE SEQUENCE [LARGE SCALE GENOMIC DNA]</scope>
    <source>
        <strain evidence="2">cv. NJ 8807/NJ 8810</strain>
        <tissue evidence="1">Young leaf</tissue>
    </source>
</reference>
<dbReference type="Proteomes" id="UP000828048">
    <property type="component" value="Chromosome 11"/>
</dbReference>
<dbReference type="EMBL" id="CM037161">
    <property type="protein sequence ID" value="KAH7853443.1"/>
    <property type="molecule type" value="Genomic_DNA"/>
</dbReference>
<comment type="caution">
    <text evidence="1">The sequence shown here is derived from an EMBL/GenBank/DDBJ whole genome shotgun (WGS) entry which is preliminary data.</text>
</comment>
<gene>
    <name evidence="1" type="ORF">Vadar_002467</name>
</gene>
<sequence length="501" mass="57310">MGQQFGTAMANCLWRSKSKGFKRSVTDTHLLIPLLNLLLFDFRTKPCYLNSSSFVTKTAYFGSIGKTHLRFYCLGLNQRFVLMTDYWRRRRTVNSSQEVARARSQERKPPLGNWQATVPSWEKEFCSVVGSLPWRNFLDAKKFIHLYDNVLKWNDSAGEEAFISAKNRFWAQINGLPCQVPSPDPDIYNDKIDWDSNVDPQLMMDLESESIAPENQEKGEQVVIMGELFSNNLYSPSGWGDAEDDMKKTGLPSENKENPWEYDCAQANETIGQKGWGDVNDSWRENQGAGVVKNSGWEDGWNQWENKNESNNLKYGRNSGVREPSDANQENTGGYMSRYRTSRFQGNENPTNRKEWRNGKARKRVNFVCELPYMDNSQRNLVNSCAPVRHHGSTKRGNQRRCLYCHIVRAQVFRLYYCSVLGQIERGPFMITRILSHSAPPPHRRCHPCLLCRLHLLSASPPLRLPPISLFQSFSSAVIFYGPSTAAAAPPLFRFGLDLTA</sequence>
<proteinExistence type="predicted"/>
<name>A0ACB7YIV7_9ERIC</name>
<accession>A0ACB7YIV7</accession>
<protein>
    <submittedName>
        <fullName evidence="1">Uncharacterized protein</fullName>
    </submittedName>
</protein>
<evidence type="ECO:0000313" key="2">
    <source>
        <dbReference type="Proteomes" id="UP000828048"/>
    </source>
</evidence>
<keyword evidence="2" id="KW-1185">Reference proteome</keyword>
<organism evidence="1 2">
    <name type="scientific">Vaccinium darrowii</name>
    <dbReference type="NCBI Taxonomy" id="229202"/>
    <lineage>
        <taxon>Eukaryota</taxon>
        <taxon>Viridiplantae</taxon>
        <taxon>Streptophyta</taxon>
        <taxon>Embryophyta</taxon>
        <taxon>Tracheophyta</taxon>
        <taxon>Spermatophyta</taxon>
        <taxon>Magnoliopsida</taxon>
        <taxon>eudicotyledons</taxon>
        <taxon>Gunneridae</taxon>
        <taxon>Pentapetalae</taxon>
        <taxon>asterids</taxon>
        <taxon>Ericales</taxon>
        <taxon>Ericaceae</taxon>
        <taxon>Vaccinioideae</taxon>
        <taxon>Vaccinieae</taxon>
        <taxon>Vaccinium</taxon>
    </lineage>
</organism>